<reference evidence="3" key="1">
    <citation type="submission" date="2010-09" db="EMBL/GenBank/DDBJ databases">
        <title>The genome sequence of Geomyces destructans 20631-21.</title>
        <authorList>
            <consortium name="The Broad Institute Genome Sequencing Platform"/>
            <person name="Cuomo C.A."/>
            <person name="Blehert D.S."/>
            <person name="Lorch J.M."/>
            <person name="Young S.K."/>
            <person name="Zeng Q."/>
            <person name="Gargeya S."/>
            <person name="Fitzgerald M."/>
            <person name="Haas B."/>
            <person name="Abouelleil A."/>
            <person name="Alvarado L."/>
            <person name="Arachchi H.M."/>
            <person name="Berlin A."/>
            <person name="Brown A."/>
            <person name="Chapman S.B."/>
            <person name="Chen Z."/>
            <person name="Dunbar C."/>
            <person name="Freedman E."/>
            <person name="Gearin G."/>
            <person name="Gellesch M."/>
            <person name="Goldberg J."/>
            <person name="Griggs A."/>
            <person name="Gujja S."/>
            <person name="Heiman D."/>
            <person name="Howarth C."/>
            <person name="Larson L."/>
            <person name="Lui A."/>
            <person name="MacDonald P.J.P."/>
            <person name="Montmayeur A."/>
            <person name="Murphy C."/>
            <person name="Neiman D."/>
            <person name="Pearson M."/>
            <person name="Priest M."/>
            <person name="Roberts A."/>
            <person name="Saif S."/>
            <person name="Shea T."/>
            <person name="Shenoy N."/>
            <person name="Sisk P."/>
            <person name="Stolte C."/>
            <person name="Sykes S."/>
            <person name="Wortman J."/>
            <person name="Nusbaum C."/>
            <person name="Birren B."/>
        </authorList>
    </citation>
    <scope>NUCLEOTIDE SEQUENCE [LARGE SCALE GENOMIC DNA]</scope>
    <source>
        <strain evidence="3">ATCC MYA-4855 / 20631-21</strain>
    </source>
</reference>
<evidence type="ECO:0000256" key="1">
    <source>
        <dbReference type="SAM" id="MobiDB-lite"/>
    </source>
</evidence>
<proteinExistence type="predicted"/>
<protein>
    <submittedName>
        <fullName evidence="2">Uncharacterized protein</fullName>
    </submittedName>
</protein>
<sequence>SHNRFTPFDGCAVHATELFAMATSPLSIDVWSSELSRCKIERSDRTCLRPSSSPHTSKTSCDYGMRNPP</sequence>
<dbReference type="AlphaFoldDB" id="L8G883"/>
<name>L8G883_PSED2</name>
<dbReference type="HOGENOM" id="CLU_2782917_0_0_1"/>
<accession>L8G883</accession>
<dbReference type="VEuPathDB" id="FungiDB:GMDG_08663"/>
<gene>
    <name evidence="2" type="ORF">GMDG_08663</name>
</gene>
<evidence type="ECO:0000313" key="2">
    <source>
        <dbReference type="EMBL" id="ELR08853.1"/>
    </source>
</evidence>
<feature type="non-terminal residue" evidence="2">
    <location>
        <position position="1"/>
    </location>
</feature>
<feature type="compositionally biased region" description="Polar residues" evidence="1">
    <location>
        <begin position="49"/>
        <end position="60"/>
    </location>
</feature>
<dbReference type="Proteomes" id="UP000011064">
    <property type="component" value="Unassembled WGS sequence"/>
</dbReference>
<evidence type="ECO:0000313" key="3">
    <source>
        <dbReference type="Proteomes" id="UP000011064"/>
    </source>
</evidence>
<dbReference type="InParanoid" id="L8G883"/>
<keyword evidence="3" id="KW-1185">Reference proteome</keyword>
<feature type="region of interest" description="Disordered" evidence="1">
    <location>
        <begin position="46"/>
        <end position="69"/>
    </location>
</feature>
<dbReference type="EMBL" id="GL573740">
    <property type="protein sequence ID" value="ELR08853.1"/>
    <property type="molecule type" value="Genomic_DNA"/>
</dbReference>
<organism evidence="2 3">
    <name type="scientific">Pseudogymnoascus destructans (strain ATCC MYA-4855 / 20631-21)</name>
    <name type="common">Bat white-nose syndrome fungus</name>
    <name type="synonym">Geomyces destructans</name>
    <dbReference type="NCBI Taxonomy" id="658429"/>
    <lineage>
        <taxon>Eukaryota</taxon>
        <taxon>Fungi</taxon>
        <taxon>Dikarya</taxon>
        <taxon>Ascomycota</taxon>
        <taxon>Pezizomycotina</taxon>
        <taxon>Leotiomycetes</taxon>
        <taxon>Thelebolales</taxon>
        <taxon>Thelebolaceae</taxon>
        <taxon>Pseudogymnoascus</taxon>
    </lineage>
</organism>